<comment type="caution">
    <text evidence="1">The sequence shown here is derived from an EMBL/GenBank/DDBJ whole genome shotgun (WGS) entry which is preliminary data.</text>
</comment>
<evidence type="ECO:0000313" key="1">
    <source>
        <dbReference type="EMBL" id="ELY98711.1"/>
    </source>
</evidence>
<reference evidence="1 2" key="1">
    <citation type="journal article" date="2014" name="PLoS Genet.">
        <title>Phylogenetically driven sequencing of extremely halophilic archaea reveals strategies for static and dynamic osmo-response.</title>
        <authorList>
            <person name="Becker E.A."/>
            <person name="Seitzer P.M."/>
            <person name="Tritt A."/>
            <person name="Larsen D."/>
            <person name="Krusor M."/>
            <person name="Yao A.I."/>
            <person name="Wu D."/>
            <person name="Madern D."/>
            <person name="Eisen J.A."/>
            <person name="Darling A.E."/>
            <person name="Facciotti M.T."/>
        </authorList>
    </citation>
    <scope>NUCLEOTIDE SEQUENCE [LARGE SCALE GENOMIC DNA]</scope>
    <source>
        <strain evidence="1 2">JCM 10990</strain>
    </source>
</reference>
<protein>
    <submittedName>
        <fullName evidence="1">Uncharacterized protein</fullName>
    </submittedName>
</protein>
<dbReference type="Pfam" id="PF25858">
    <property type="entry name" value="DUF7958"/>
    <property type="match status" value="1"/>
</dbReference>
<keyword evidence="2" id="KW-1185">Reference proteome</keyword>
<dbReference type="PATRIC" id="fig|1227492.4.peg.2278"/>
<dbReference type="InterPro" id="IPR058264">
    <property type="entry name" value="DUF7958"/>
</dbReference>
<name>M0AK15_9EURY</name>
<evidence type="ECO:0000313" key="2">
    <source>
        <dbReference type="Proteomes" id="UP000011693"/>
    </source>
</evidence>
<dbReference type="AlphaFoldDB" id="M0AK15"/>
<gene>
    <name evidence="1" type="ORF">C482_11555</name>
</gene>
<dbReference type="Proteomes" id="UP000011693">
    <property type="component" value="Unassembled WGS sequence"/>
</dbReference>
<dbReference type="STRING" id="1227492.C482_11555"/>
<accession>M0AK15</accession>
<sequence>MDFDGEIFIHECDEYPAKAAKRTDRQNAHSGQVRRFAKWHVYRERGYETVRRRENPDVLMAGLLAIAALSDDQFSEYFGDIETQLERHYSDAPVDLPFDDADPDDTIIYEKDVYITPDPLEFEPPVLEQFIARFEGNPDTPTVASTGDVPLDELDDLLFDVEGVSEKHVLHYGSEGTEQYERGTQPALDRKPDFRVELMAFDPAEVGSFQHYVVSHLAYQIRDCFLLMGLKPPEGFRATGWGSYKGFLSQSAFDLYENYWSAQTDVTSWEPS</sequence>
<dbReference type="EMBL" id="AOIN01000061">
    <property type="protein sequence ID" value="ELY98711.1"/>
    <property type="molecule type" value="Genomic_DNA"/>
</dbReference>
<organism evidence="1 2">
    <name type="scientific">Natrialba chahannaoensis JCM 10990</name>
    <dbReference type="NCBI Taxonomy" id="1227492"/>
    <lineage>
        <taxon>Archaea</taxon>
        <taxon>Methanobacteriati</taxon>
        <taxon>Methanobacteriota</taxon>
        <taxon>Stenosarchaea group</taxon>
        <taxon>Halobacteria</taxon>
        <taxon>Halobacteriales</taxon>
        <taxon>Natrialbaceae</taxon>
        <taxon>Natrialba</taxon>
    </lineage>
</organism>
<proteinExistence type="predicted"/>